<protein>
    <submittedName>
        <fullName evidence="1">Uncharacterized protein</fullName>
    </submittedName>
</protein>
<keyword evidence="2" id="KW-1185">Reference proteome</keyword>
<dbReference type="EMBL" id="SNXE01000005">
    <property type="protein sequence ID" value="TDP09363.1"/>
    <property type="molecule type" value="Genomic_DNA"/>
</dbReference>
<gene>
    <name evidence="1" type="ORF">DFR39_105201</name>
</gene>
<reference evidence="1 2" key="1">
    <citation type="submission" date="2019-03" db="EMBL/GenBank/DDBJ databases">
        <title>Genomic Encyclopedia of Type Strains, Phase IV (KMG-IV): sequencing the most valuable type-strain genomes for metagenomic binning, comparative biology and taxonomic classification.</title>
        <authorList>
            <person name="Goeker M."/>
        </authorList>
    </citation>
    <scope>NUCLEOTIDE SEQUENCE [LARGE SCALE GENOMIC DNA]</scope>
    <source>
        <strain evidence="1 2">DSM 25082</strain>
    </source>
</reference>
<dbReference type="AlphaFoldDB" id="A0A4R6N3F4"/>
<name>A0A4R6N3F4_9BURK</name>
<sequence length="539" mass="59441">MSSVSVLVTLREVSTGKIVSEVGKFGLRRIFERDALVPIHLTLRASNVLLHFKLVGIAGKSSILFIRDGHASEAINTSEEAVVSQFLLEDDIERHTLVITVGARLSLSFDVSLHAYRTWTKERAAYVSAPKWNELELALAAETYLRGRPKNSRNRATFDSRQMRLVDEPGLSHAQRLMLLHDELVKGLGLLAQTNAADLVHDYGILEDVDIDIEETLEFLRSHPSILRESCNGPVIFRGARYTPAKVLPRAELSRRLDLSVPLHVLAQAREALSQDKVLGLASVLVRELSQSLMRFSATGQTASAEKISSWFAKTPNTLVARALKTNVFRIWWLCLRLTSVSDATTLTSRVLRDGFRDFDLFEWAVLHGVAEALSLGAPRPNLHEAKIRCGDSTVINPNASGGAQLVSELLPGWRDSTSFKSNFRPDLVINYYQRAAIPVDAKFRVADGFLDPCSAGSLKEVQAYLNEFGSCGALIVVPLIPASLDGSGSGAVRVAGDIFGREYRVWILEYSPALPGFSDNLFRALEDIAQLSDFYSAP</sequence>
<proteinExistence type="predicted"/>
<dbReference type="RefSeq" id="WP_133603978.1">
    <property type="nucleotide sequence ID" value="NZ_JAUFPJ010000003.1"/>
</dbReference>
<dbReference type="Proteomes" id="UP000295357">
    <property type="component" value="Unassembled WGS sequence"/>
</dbReference>
<evidence type="ECO:0000313" key="2">
    <source>
        <dbReference type="Proteomes" id="UP000295357"/>
    </source>
</evidence>
<organism evidence="1 2">
    <name type="scientific">Roseateles asaccharophilus</name>
    <dbReference type="NCBI Taxonomy" id="582607"/>
    <lineage>
        <taxon>Bacteria</taxon>
        <taxon>Pseudomonadati</taxon>
        <taxon>Pseudomonadota</taxon>
        <taxon>Betaproteobacteria</taxon>
        <taxon>Burkholderiales</taxon>
        <taxon>Sphaerotilaceae</taxon>
        <taxon>Roseateles</taxon>
    </lineage>
</organism>
<evidence type="ECO:0000313" key="1">
    <source>
        <dbReference type="EMBL" id="TDP09363.1"/>
    </source>
</evidence>
<comment type="caution">
    <text evidence="1">The sequence shown here is derived from an EMBL/GenBank/DDBJ whole genome shotgun (WGS) entry which is preliminary data.</text>
</comment>
<accession>A0A4R6N3F4</accession>